<comment type="caution">
    <text evidence="2">The sequence shown here is derived from an EMBL/GenBank/DDBJ whole genome shotgun (WGS) entry which is preliminary data.</text>
</comment>
<evidence type="ECO:0000313" key="2">
    <source>
        <dbReference type="EMBL" id="GJT37382.1"/>
    </source>
</evidence>
<evidence type="ECO:0000313" key="3">
    <source>
        <dbReference type="Proteomes" id="UP001151760"/>
    </source>
</evidence>
<reference evidence="2" key="1">
    <citation type="journal article" date="2022" name="Int. J. Mol. Sci.">
        <title>Draft Genome of Tanacetum Coccineum: Genomic Comparison of Closely Related Tanacetum-Family Plants.</title>
        <authorList>
            <person name="Yamashiro T."/>
            <person name="Shiraishi A."/>
            <person name="Nakayama K."/>
            <person name="Satake H."/>
        </authorList>
    </citation>
    <scope>NUCLEOTIDE SEQUENCE</scope>
</reference>
<accession>A0ABQ5DGC2</accession>
<dbReference type="EMBL" id="BQNB010015219">
    <property type="protein sequence ID" value="GJT37382.1"/>
    <property type="molecule type" value="Genomic_DNA"/>
</dbReference>
<dbReference type="Proteomes" id="UP001151760">
    <property type="component" value="Unassembled WGS sequence"/>
</dbReference>
<dbReference type="Gene3D" id="3.30.420.10">
    <property type="entry name" value="Ribonuclease H-like superfamily/Ribonuclease H"/>
    <property type="match status" value="1"/>
</dbReference>
<dbReference type="PANTHER" id="PTHR42648:SF18">
    <property type="entry name" value="RETROTRANSPOSON, UNCLASSIFIED-LIKE PROTEIN"/>
    <property type="match status" value="1"/>
</dbReference>
<dbReference type="Pfam" id="PF00665">
    <property type="entry name" value="rve"/>
    <property type="match status" value="1"/>
</dbReference>
<dbReference type="InterPro" id="IPR039537">
    <property type="entry name" value="Retrotran_Ty1/copia-like"/>
</dbReference>
<dbReference type="InterPro" id="IPR001584">
    <property type="entry name" value="Integrase_cat-core"/>
</dbReference>
<dbReference type="InterPro" id="IPR036397">
    <property type="entry name" value="RNaseH_sf"/>
</dbReference>
<evidence type="ECO:0000259" key="1">
    <source>
        <dbReference type="PROSITE" id="PS50994"/>
    </source>
</evidence>
<dbReference type="SUPFAM" id="SSF53098">
    <property type="entry name" value="Ribonuclease H-like"/>
    <property type="match status" value="1"/>
</dbReference>
<sequence>MTTLAEHIIVAGAENRPPMLEKSMYDSWASRIRLFIKGKKHGRMMFESIDNGLLVYPTFEENGQTRPMKYSELTEAQQLQDDSDVQATNIILHGLPPDVFSQLINDMHTIGMTMQQVQVNTKFLNALLSEWSKFVTDVKLAKSLYTTNYDQLYAYLNQHEIHANQQEHSHKPKSEDSIQEKLYLLHMDLCGPMRVQCIIGRKYILVIVDDFSRFTWMKFLHSKDEVPDFIIKFIKMIQVRLNETVCNIMTDNGIEFVNQTLKDYYKEVRISHQTSVACTPQ</sequence>
<proteinExistence type="predicted"/>
<feature type="domain" description="Integrase catalytic" evidence="1">
    <location>
        <begin position="168"/>
        <end position="281"/>
    </location>
</feature>
<keyword evidence="3" id="KW-1185">Reference proteome</keyword>
<organism evidence="2 3">
    <name type="scientific">Tanacetum coccineum</name>
    <dbReference type="NCBI Taxonomy" id="301880"/>
    <lineage>
        <taxon>Eukaryota</taxon>
        <taxon>Viridiplantae</taxon>
        <taxon>Streptophyta</taxon>
        <taxon>Embryophyta</taxon>
        <taxon>Tracheophyta</taxon>
        <taxon>Spermatophyta</taxon>
        <taxon>Magnoliopsida</taxon>
        <taxon>eudicotyledons</taxon>
        <taxon>Gunneridae</taxon>
        <taxon>Pentapetalae</taxon>
        <taxon>asterids</taxon>
        <taxon>campanulids</taxon>
        <taxon>Asterales</taxon>
        <taxon>Asteraceae</taxon>
        <taxon>Asteroideae</taxon>
        <taxon>Anthemideae</taxon>
        <taxon>Anthemidinae</taxon>
        <taxon>Tanacetum</taxon>
    </lineage>
</organism>
<protein>
    <submittedName>
        <fullName evidence="2">Retrovirus-related pol polyprotein from transposon TNT 1-94</fullName>
    </submittedName>
</protein>
<dbReference type="PANTHER" id="PTHR42648">
    <property type="entry name" value="TRANSPOSASE, PUTATIVE-RELATED"/>
    <property type="match status" value="1"/>
</dbReference>
<dbReference type="InterPro" id="IPR012337">
    <property type="entry name" value="RNaseH-like_sf"/>
</dbReference>
<name>A0ABQ5DGC2_9ASTR</name>
<gene>
    <name evidence="2" type="ORF">Tco_0937247</name>
</gene>
<reference evidence="2" key="2">
    <citation type="submission" date="2022-01" db="EMBL/GenBank/DDBJ databases">
        <authorList>
            <person name="Yamashiro T."/>
            <person name="Shiraishi A."/>
            <person name="Satake H."/>
            <person name="Nakayama K."/>
        </authorList>
    </citation>
    <scope>NUCLEOTIDE SEQUENCE</scope>
</reference>
<dbReference type="PROSITE" id="PS50994">
    <property type="entry name" value="INTEGRASE"/>
    <property type="match status" value="1"/>
</dbReference>